<reference evidence="4" key="2">
    <citation type="journal article" date="2015" name="Genome Biol. Evol.">
        <title>Complete Genome Sequence and Transcriptomic Analysis of the Novel Pathogen Elizabethkingia anophelis in Response to Oxidative Stress.</title>
        <authorList>
            <person name="Li Y."/>
            <person name="Liu Y."/>
            <person name="Chew S.C."/>
            <person name="Tay M."/>
            <person name="Salido M.M."/>
            <person name="Teo J."/>
            <person name="Lauro F.M."/>
            <person name="Givskov M."/>
            <person name="Yang L."/>
        </authorList>
    </citation>
    <scope>NUCLEOTIDE SEQUENCE</scope>
    <source>
        <strain evidence="4">NUHP1</strain>
    </source>
</reference>
<dbReference type="Pfam" id="PF04397">
    <property type="entry name" value="LytTR"/>
    <property type="match status" value="1"/>
</dbReference>
<dbReference type="InterPro" id="IPR046947">
    <property type="entry name" value="LytR-like"/>
</dbReference>
<name>A0A077EL34_9FLAO</name>
<sequence>MNILIIEDERPNAERLKRLILGIKPQANILSVLESVSESVEWLDSHEKPDLIMMDIKLSDGLSFEIFDKTQLVDVPIIFTTAYDEYAIKAFKQYSIDYLLKPVDKDELAMAFEKYDQLDIMVNKATNPSIEKLLDEFRPKNYRTRFLLSYRDGFKTVMVNDVLYFYSEQKITKARLTDGTDEIIPHTMDELEQQLDPKLFFRANRQFIICINAVEHVYNYFNNKLKVTMRKNTDVEIIVSRDKAPLLKNWMGY</sequence>
<keyword evidence="1" id="KW-0597">Phosphoprotein</keyword>
<dbReference type="GO" id="GO:0003677">
    <property type="term" value="F:DNA binding"/>
    <property type="evidence" value="ECO:0007669"/>
    <property type="project" value="InterPro"/>
</dbReference>
<dbReference type="AlphaFoldDB" id="A0A077EL34"/>
<dbReference type="SMART" id="SM00448">
    <property type="entry name" value="REC"/>
    <property type="match status" value="1"/>
</dbReference>
<dbReference type="RefSeq" id="WP_024564136.1">
    <property type="nucleotide sequence ID" value="NZ_CP007547.1"/>
</dbReference>
<dbReference type="Gene3D" id="3.40.50.2300">
    <property type="match status" value="1"/>
</dbReference>
<dbReference type="PANTHER" id="PTHR37299:SF1">
    <property type="entry name" value="STAGE 0 SPORULATION PROTEIN A HOMOLOG"/>
    <property type="match status" value="1"/>
</dbReference>
<accession>A0A077EL34</accession>
<dbReference type="SUPFAM" id="SSF52172">
    <property type="entry name" value="CheY-like"/>
    <property type="match status" value="1"/>
</dbReference>
<dbReference type="PROSITE" id="PS50930">
    <property type="entry name" value="HTH_LYTTR"/>
    <property type="match status" value="1"/>
</dbReference>
<evidence type="ECO:0000259" key="2">
    <source>
        <dbReference type="PROSITE" id="PS50110"/>
    </source>
</evidence>
<dbReference type="SMART" id="SM00850">
    <property type="entry name" value="LytTR"/>
    <property type="match status" value="1"/>
</dbReference>
<dbReference type="EMBL" id="CP007547">
    <property type="protein sequence ID" value="AIL46110.1"/>
    <property type="molecule type" value="Genomic_DNA"/>
</dbReference>
<dbReference type="eggNOG" id="COG3279">
    <property type="taxonomic scope" value="Bacteria"/>
</dbReference>
<dbReference type="GO" id="GO:0000156">
    <property type="term" value="F:phosphorelay response regulator activity"/>
    <property type="evidence" value="ECO:0007669"/>
    <property type="project" value="InterPro"/>
</dbReference>
<dbReference type="PANTHER" id="PTHR37299">
    <property type="entry name" value="TRANSCRIPTIONAL REGULATOR-RELATED"/>
    <property type="match status" value="1"/>
</dbReference>
<dbReference type="HOGENOM" id="CLU_000445_14_1_10"/>
<gene>
    <name evidence="4" type="ORF">BD94_2335</name>
</gene>
<dbReference type="Gene3D" id="2.40.50.1020">
    <property type="entry name" value="LytTr DNA-binding domain"/>
    <property type="match status" value="1"/>
</dbReference>
<dbReference type="PROSITE" id="PS50110">
    <property type="entry name" value="RESPONSE_REGULATORY"/>
    <property type="match status" value="1"/>
</dbReference>
<dbReference type="InterPro" id="IPR007492">
    <property type="entry name" value="LytTR_DNA-bd_dom"/>
</dbReference>
<dbReference type="InterPro" id="IPR011006">
    <property type="entry name" value="CheY-like_superfamily"/>
</dbReference>
<dbReference type="STRING" id="1338011.BD94_2335"/>
<feature type="modified residue" description="4-aspartylphosphate" evidence="1">
    <location>
        <position position="55"/>
    </location>
</feature>
<dbReference type="Proteomes" id="UP000028933">
    <property type="component" value="Chromosome"/>
</dbReference>
<feature type="domain" description="Response regulatory" evidence="2">
    <location>
        <begin position="2"/>
        <end position="116"/>
    </location>
</feature>
<dbReference type="KEGG" id="eao:BD94_2335"/>
<dbReference type="InterPro" id="IPR001789">
    <property type="entry name" value="Sig_transdc_resp-reg_receiver"/>
</dbReference>
<evidence type="ECO:0000256" key="1">
    <source>
        <dbReference type="PROSITE-ProRule" id="PRU00169"/>
    </source>
</evidence>
<protein>
    <submittedName>
        <fullName evidence="4">Two-component system response regulator</fullName>
    </submittedName>
</protein>
<feature type="domain" description="HTH LytTR-type" evidence="3">
    <location>
        <begin position="146"/>
        <end position="253"/>
    </location>
</feature>
<dbReference type="Pfam" id="PF00072">
    <property type="entry name" value="Response_reg"/>
    <property type="match status" value="1"/>
</dbReference>
<evidence type="ECO:0000313" key="5">
    <source>
        <dbReference type="Proteomes" id="UP000028933"/>
    </source>
</evidence>
<organism evidence="4 5">
    <name type="scientific">Elizabethkingia anophelis NUHP1</name>
    <dbReference type="NCBI Taxonomy" id="1338011"/>
    <lineage>
        <taxon>Bacteria</taxon>
        <taxon>Pseudomonadati</taxon>
        <taxon>Bacteroidota</taxon>
        <taxon>Flavobacteriia</taxon>
        <taxon>Flavobacteriales</taxon>
        <taxon>Weeksellaceae</taxon>
        <taxon>Elizabethkingia</taxon>
    </lineage>
</organism>
<proteinExistence type="predicted"/>
<dbReference type="FunFam" id="3.40.50.2300:FF:000361">
    <property type="entry name" value="Two-component system response regulator"/>
    <property type="match status" value="1"/>
</dbReference>
<evidence type="ECO:0000259" key="3">
    <source>
        <dbReference type="PROSITE" id="PS50930"/>
    </source>
</evidence>
<reference evidence="4" key="1">
    <citation type="journal article" date="2013" name="Lancet">
        <title>First case of E anophelis outbreak in an intensive-care unit.</title>
        <authorList>
            <person name="Teo J."/>
            <person name="Tan S.Y."/>
            <person name="Tay M."/>
            <person name="Ding Y."/>
            <person name="Kjelleberg S."/>
            <person name="Givskov M."/>
            <person name="Lin R.T."/>
            <person name="Yang L."/>
        </authorList>
    </citation>
    <scope>NUCLEOTIDE SEQUENCE [LARGE SCALE GENOMIC DNA]</scope>
    <source>
        <strain evidence="4">NUHP1</strain>
    </source>
</reference>
<evidence type="ECO:0000313" key="4">
    <source>
        <dbReference type="EMBL" id="AIL46110.1"/>
    </source>
</evidence>